<evidence type="ECO:0000313" key="7">
    <source>
        <dbReference type="Proteomes" id="UP001202328"/>
    </source>
</evidence>
<evidence type="ECO:0000256" key="1">
    <source>
        <dbReference type="ARBA" id="ARBA00022729"/>
    </source>
</evidence>
<evidence type="ECO:0000313" key="6">
    <source>
        <dbReference type="EMBL" id="KAI3923596.1"/>
    </source>
</evidence>
<comment type="caution">
    <text evidence="6">The sequence shown here is derived from an EMBL/GenBank/DDBJ whole genome shotgun (WGS) entry which is preliminary data.</text>
</comment>
<dbReference type="NCBIfam" id="TIGR01614">
    <property type="entry name" value="PME_inhib"/>
    <property type="match status" value="1"/>
</dbReference>
<dbReference type="SUPFAM" id="SSF101148">
    <property type="entry name" value="Plant invertase/pectin methylesterase inhibitor"/>
    <property type="match status" value="1"/>
</dbReference>
<dbReference type="Pfam" id="PF04043">
    <property type="entry name" value="PMEI"/>
    <property type="match status" value="1"/>
</dbReference>
<organism evidence="6 7">
    <name type="scientific">Papaver atlanticum</name>
    <dbReference type="NCBI Taxonomy" id="357466"/>
    <lineage>
        <taxon>Eukaryota</taxon>
        <taxon>Viridiplantae</taxon>
        <taxon>Streptophyta</taxon>
        <taxon>Embryophyta</taxon>
        <taxon>Tracheophyta</taxon>
        <taxon>Spermatophyta</taxon>
        <taxon>Magnoliopsida</taxon>
        <taxon>Ranunculales</taxon>
        <taxon>Papaveraceae</taxon>
        <taxon>Papaveroideae</taxon>
        <taxon>Papaver</taxon>
    </lineage>
</organism>
<dbReference type="Proteomes" id="UP001202328">
    <property type="component" value="Unassembled WGS sequence"/>
</dbReference>
<dbReference type="AlphaFoldDB" id="A0AAD4SUW5"/>
<dbReference type="EMBL" id="JAJJMB010008429">
    <property type="protein sequence ID" value="KAI3923596.1"/>
    <property type="molecule type" value="Genomic_DNA"/>
</dbReference>
<dbReference type="CDD" id="cd14859">
    <property type="entry name" value="PMEI_like"/>
    <property type="match status" value="1"/>
</dbReference>
<dbReference type="InterPro" id="IPR035513">
    <property type="entry name" value="Invertase/methylesterase_inhib"/>
</dbReference>
<keyword evidence="2" id="KW-1015">Disulfide bond</keyword>
<dbReference type="GO" id="GO:0004857">
    <property type="term" value="F:enzyme inhibitor activity"/>
    <property type="evidence" value="ECO:0007669"/>
    <property type="project" value="InterPro"/>
</dbReference>
<dbReference type="InterPro" id="IPR006501">
    <property type="entry name" value="Pectinesterase_inhib_dom"/>
</dbReference>
<dbReference type="PANTHER" id="PTHR35357:SF8">
    <property type="entry name" value="OS01G0111000 PROTEIN"/>
    <property type="match status" value="1"/>
</dbReference>
<dbReference type="SMART" id="SM00856">
    <property type="entry name" value="PMEI"/>
    <property type="match status" value="1"/>
</dbReference>
<dbReference type="PANTHER" id="PTHR35357">
    <property type="entry name" value="OS02G0537100 PROTEIN"/>
    <property type="match status" value="1"/>
</dbReference>
<proteinExistence type="inferred from homology"/>
<keyword evidence="7" id="KW-1185">Reference proteome</keyword>
<feature type="chain" id="PRO_5041949130" description="Pectinesterase inhibitor domain-containing protein" evidence="4">
    <location>
        <begin position="37"/>
        <end position="201"/>
    </location>
</feature>
<comment type="similarity">
    <text evidence="3">Belongs to the PMEI family.</text>
</comment>
<sequence>MSKAVQQVNLSKDQDMGSLSVLHLLVLLLLSQNFSSAPYRHQQFATGDSASIRNICKTTNYNKQCVSSLKSNSSSLTADIRGLAVIMIGIGMSNATRTSTYLSSQMLSNTNDVVMKKVLKECADKYTYANDALQSSLQDLSNMSFDYAFVDVTAAKDYPNSCHNAYRRFPGLAYPPEMARREEYLVQICDIALGMIGKLLD</sequence>
<name>A0AAD4SUW5_9MAGN</name>
<evidence type="ECO:0000256" key="3">
    <source>
        <dbReference type="ARBA" id="ARBA00038471"/>
    </source>
</evidence>
<protein>
    <recommendedName>
        <fullName evidence="5">Pectinesterase inhibitor domain-containing protein</fullName>
    </recommendedName>
</protein>
<reference evidence="6" key="1">
    <citation type="submission" date="2022-04" db="EMBL/GenBank/DDBJ databases">
        <title>A functionally conserved STORR gene fusion in Papaver species that diverged 16.8 million years ago.</title>
        <authorList>
            <person name="Catania T."/>
        </authorList>
    </citation>
    <scope>NUCLEOTIDE SEQUENCE</scope>
    <source>
        <strain evidence="6">S-188037</strain>
    </source>
</reference>
<dbReference type="Gene3D" id="1.20.140.40">
    <property type="entry name" value="Invertase/pectin methylesterase inhibitor family protein"/>
    <property type="match status" value="1"/>
</dbReference>
<evidence type="ECO:0000259" key="5">
    <source>
        <dbReference type="SMART" id="SM00856"/>
    </source>
</evidence>
<feature type="domain" description="Pectinesterase inhibitor" evidence="5">
    <location>
        <begin position="47"/>
        <end position="195"/>
    </location>
</feature>
<gene>
    <name evidence="6" type="ORF">MKW98_011226</name>
</gene>
<accession>A0AAD4SUW5</accession>
<keyword evidence="1 4" id="KW-0732">Signal</keyword>
<evidence type="ECO:0000256" key="4">
    <source>
        <dbReference type="SAM" id="SignalP"/>
    </source>
</evidence>
<feature type="signal peptide" evidence="4">
    <location>
        <begin position="1"/>
        <end position="36"/>
    </location>
</feature>
<evidence type="ECO:0000256" key="2">
    <source>
        <dbReference type="ARBA" id="ARBA00023157"/>
    </source>
</evidence>